<evidence type="ECO:0000313" key="4">
    <source>
        <dbReference type="EMBL" id="VFQ44762.1"/>
    </source>
</evidence>
<accession>A0A4U8YSF0</accession>
<dbReference type="EMBL" id="CAADHO010000003">
    <property type="protein sequence ID" value="VFQ44762.1"/>
    <property type="molecule type" value="Genomic_DNA"/>
</dbReference>
<feature type="domain" description="SWIM-type" evidence="3">
    <location>
        <begin position="152"/>
        <end position="182"/>
    </location>
</feature>
<dbReference type="PROSITE" id="PS50966">
    <property type="entry name" value="ZF_SWIM"/>
    <property type="match status" value="1"/>
</dbReference>
<dbReference type="RefSeq" id="WP_180140574.1">
    <property type="nucleotide sequence ID" value="NZ_CAADHO010000003.1"/>
</dbReference>
<dbReference type="InterPro" id="IPR007527">
    <property type="entry name" value="Znf_SWIM"/>
</dbReference>
<keyword evidence="1" id="KW-0862">Zinc</keyword>
<keyword evidence="5" id="KW-1185">Reference proteome</keyword>
<dbReference type="PANTHER" id="PTHR38133:SF1">
    <property type="entry name" value="SLR1429 PROTEIN"/>
    <property type="match status" value="1"/>
</dbReference>
<evidence type="ECO:0000313" key="5">
    <source>
        <dbReference type="Proteomes" id="UP000507962"/>
    </source>
</evidence>
<sequence length="348" mass="38073">MGYYGFPKYVSVAEKRAKAEKKLKQLKRKHPDISPVVIQGKALASSWWGKAWNQNLEGYADYANRLGRGRSYVRHGAVLDLKVEAGKVTALVIGSEPYPYKVSVRIRAISVPNWLALKEAAVGTMDSVQDLMAGRMPKAVGELLTQKGKGLFPTPKEISFTCSCPDSASMCKHVAACLYGVGARLDEDPSLLFLLRKVELQELITEKMTRARGALRRKAVKKSDKALKKTEGLSDLFGIDLGDEEALPAASKKTAAAKAGARVKKLKAASGKKTAPKKRPAKKTTLPDGMTAPMKKLATLLQKKTNGVPVAEMITASKMEPQKVRNTLYQMKQKGWVTCPSRGVYRLV</sequence>
<name>A0A4U8YSF0_9BACT</name>
<gene>
    <name evidence="4" type="ORF">MSL71_24180</name>
</gene>
<evidence type="ECO:0000259" key="3">
    <source>
        <dbReference type="PROSITE" id="PS50966"/>
    </source>
</evidence>
<evidence type="ECO:0000256" key="2">
    <source>
        <dbReference type="SAM" id="MobiDB-lite"/>
    </source>
</evidence>
<keyword evidence="1" id="KW-0863">Zinc-finger</keyword>
<dbReference type="GO" id="GO:0008270">
    <property type="term" value="F:zinc ion binding"/>
    <property type="evidence" value="ECO:0007669"/>
    <property type="project" value="UniProtKB-KW"/>
</dbReference>
<dbReference type="AlphaFoldDB" id="A0A4U8YSF0"/>
<feature type="region of interest" description="Disordered" evidence="2">
    <location>
        <begin position="267"/>
        <end position="290"/>
    </location>
</feature>
<reference evidence="4 5" key="1">
    <citation type="submission" date="2019-03" db="EMBL/GenBank/DDBJ databases">
        <authorList>
            <person name="Nijsse B."/>
        </authorList>
    </citation>
    <scope>NUCLEOTIDE SEQUENCE [LARGE SCALE GENOMIC DNA]</scope>
    <source>
        <strain evidence="4">Desulfoluna butyratoxydans MSL71</strain>
    </source>
</reference>
<evidence type="ECO:0000256" key="1">
    <source>
        <dbReference type="PROSITE-ProRule" id="PRU00325"/>
    </source>
</evidence>
<dbReference type="Proteomes" id="UP000507962">
    <property type="component" value="Unassembled WGS sequence"/>
</dbReference>
<dbReference type="PANTHER" id="PTHR38133">
    <property type="entry name" value="SLR1429 PROTEIN"/>
    <property type="match status" value="1"/>
</dbReference>
<proteinExistence type="predicted"/>
<keyword evidence="1" id="KW-0479">Metal-binding</keyword>
<organism evidence="4 5">
    <name type="scientific">Desulfoluna butyratoxydans</name>
    <dbReference type="NCBI Taxonomy" id="231438"/>
    <lineage>
        <taxon>Bacteria</taxon>
        <taxon>Pseudomonadati</taxon>
        <taxon>Thermodesulfobacteriota</taxon>
        <taxon>Desulfobacteria</taxon>
        <taxon>Desulfobacterales</taxon>
        <taxon>Desulfolunaceae</taxon>
        <taxon>Desulfoluna</taxon>
    </lineage>
</organism>
<protein>
    <recommendedName>
        <fullName evidence="3">SWIM-type domain-containing protein</fullName>
    </recommendedName>
</protein>